<comment type="catalytic activity">
    <reaction evidence="8">
        <text>a 2'-deoxycytidine in DNA + S-adenosyl-L-methionine = an N(4)-methyl-2'-deoxycytidine in DNA + S-adenosyl-L-homocysteine + H(+)</text>
        <dbReference type="Rhea" id="RHEA:16857"/>
        <dbReference type="Rhea" id="RHEA-COMP:11369"/>
        <dbReference type="Rhea" id="RHEA-COMP:13674"/>
        <dbReference type="ChEBI" id="CHEBI:15378"/>
        <dbReference type="ChEBI" id="CHEBI:57856"/>
        <dbReference type="ChEBI" id="CHEBI:59789"/>
        <dbReference type="ChEBI" id="CHEBI:85452"/>
        <dbReference type="ChEBI" id="CHEBI:137933"/>
        <dbReference type="EC" id="2.1.1.113"/>
    </reaction>
</comment>
<evidence type="ECO:0000256" key="4">
    <source>
        <dbReference type="ARBA" id="ARBA00022679"/>
    </source>
</evidence>
<dbReference type="GO" id="GO:0008170">
    <property type="term" value="F:N-methyltransferase activity"/>
    <property type="evidence" value="ECO:0007669"/>
    <property type="project" value="InterPro"/>
</dbReference>
<dbReference type="Pfam" id="PF01555">
    <property type="entry name" value="N6_N4_Mtase"/>
    <property type="match status" value="1"/>
</dbReference>
<dbReference type="PRINTS" id="PR00508">
    <property type="entry name" value="S21N4MTFRASE"/>
</dbReference>
<keyword evidence="7" id="KW-0238">DNA-binding</keyword>
<evidence type="ECO:0000256" key="1">
    <source>
        <dbReference type="ARBA" id="ARBA00010203"/>
    </source>
</evidence>
<dbReference type="Gene3D" id="3.40.50.150">
    <property type="entry name" value="Vaccinia Virus protein VP39"/>
    <property type="match status" value="1"/>
</dbReference>
<evidence type="ECO:0000256" key="3">
    <source>
        <dbReference type="ARBA" id="ARBA00022603"/>
    </source>
</evidence>
<comment type="similarity">
    <text evidence="1">Belongs to the N(4)/N(6)-methyltransferase family. N(4) subfamily.</text>
</comment>
<dbReference type="InterPro" id="IPR017985">
    <property type="entry name" value="MeTrfase_CN4_CS"/>
</dbReference>
<keyword evidence="3 10" id="KW-0489">Methyltransferase</keyword>
<name>A0A8S5RT31_9CAUD</name>
<dbReference type="GO" id="GO:0015667">
    <property type="term" value="F:site-specific DNA-methyltransferase (cytosine-N4-specific) activity"/>
    <property type="evidence" value="ECO:0007669"/>
    <property type="project" value="UniProtKB-EC"/>
</dbReference>
<keyword evidence="5" id="KW-0949">S-adenosyl-L-methionine</keyword>
<dbReference type="SUPFAM" id="SSF53335">
    <property type="entry name" value="S-adenosyl-L-methionine-dependent methyltransferases"/>
    <property type="match status" value="1"/>
</dbReference>
<dbReference type="PANTHER" id="PTHR13370:SF3">
    <property type="entry name" value="TRNA (GUANINE(10)-N2)-METHYLTRANSFERASE HOMOLOG"/>
    <property type="match status" value="1"/>
</dbReference>
<dbReference type="PANTHER" id="PTHR13370">
    <property type="entry name" value="RNA METHYLASE-RELATED"/>
    <property type="match status" value="1"/>
</dbReference>
<evidence type="ECO:0000256" key="2">
    <source>
        <dbReference type="ARBA" id="ARBA00012185"/>
    </source>
</evidence>
<sequence>MEPNTIHTCDALTGLRLLPDESVDCIVTSPPYWQMRDYGIGSIVWPDGWSGQLGLEPTREEFIAHLCMIFDECRRVLKPSGTLWVNLGDSYSKPYKYNRRQDPKWSENSKNSDCLIDIKVDTVRHRIPSKSLCNIPNKFADEMILRGWVLRNEIIWYKPACMPASVRDRFTVDFEKMFFFTKSQRYYFEQQFEPYAASSFDRYKNPVTLNGKSEKYRCISGKPHGRLEINPRGRNMRCVWRIPYEPSHEAHYAMYPSRLVETPIEAGCPEGGLVLDPFMGSGTTAVVARRLGRHYIGFEPNPEYVAICEKRLEQQTLSL</sequence>
<organism evidence="10">
    <name type="scientific">Myoviridae sp. ct7CH26</name>
    <dbReference type="NCBI Taxonomy" id="2827604"/>
    <lineage>
        <taxon>Viruses</taxon>
        <taxon>Duplodnaviria</taxon>
        <taxon>Heunggongvirae</taxon>
        <taxon>Uroviricota</taxon>
        <taxon>Caudoviricetes</taxon>
    </lineage>
</organism>
<reference evidence="10" key="1">
    <citation type="journal article" date="2021" name="Proc. Natl. Acad. Sci. U.S.A.">
        <title>A Catalog of Tens of Thousands of Viruses from Human Metagenomes Reveals Hidden Associations with Chronic Diseases.</title>
        <authorList>
            <person name="Tisza M.J."/>
            <person name="Buck C.B."/>
        </authorList>
    </citation>
    <scope>NUCLEOTIDE SEQUENCE</scope>
    <source>
        <strain evidence="10">Ct7CH26</strain>
    </source>
</reference>
<evidence type="ECO:0000256" key="7">
    <source>
        <dbReference type="ARBA" id="ARBA00023125"/>
    </source>
</evidence>
<dbReference type="GO" id="GO:0032259">
    <property type="term" value="P:methylation"/>
    <property type="evidence" value="ECO:0007669"/>
    <property type="project" value="UniProtKB-KW"/>
</dbReference>
<dbReference type="GO" id="GO:0003677">
    <property type="term" value="F:DNA binding"/>
    <property type="evidence" value="ECO:0007669"/>
    <property type="project" value="UniProtKB-KW"/>
</dbReference>
<dbReference type="PROSITE" id="PS00093">
    <property type="entry name" value="N4_MTASE"/>
    <property type="match status" value="1"/>
</dbReference>
<dbReference type="EMBL" id="BK057800">
    <property type="protein sequence ID" value="DAE92433.1"/>
    <property type="molecule type" value="Genomic_DNA"/>
</dbReference>
<evidence type="ECO:0000256" key="5">
    <source>
        <dbReference type="ARBA" id="ARBA00022691"/>
    </source>
</evidence>
<evidence type="ECO:0000256" key="6">
    <source>
        <dbReference type="ARBA" id="ARBA00022747"/>
    </source>
</evidence>
<feature type="domain" description="DNA methylase N-4/N-6" evidence="9">
    <location>
        <begin position="23"/>
        <end position="309"/>
    </location>
</feature>
<evidence type="ECO:0000259" key="9">
    <source>
        <dbReference type="Pfam" id="PF01555"/>
    </source>
</evidence>
<protein>
    <recommendedName>
        <fullName evidence="2">site-specific DNA-methyltransferase (cytosine-N(4)-specific)</fullName>
        <ecNumber evidence="2">2.1.1.113</ecNumber>
    </recommendedName>
</protein>
<evidence type="ECO:0000256" key="8">
    <source>
        <dbReference type="ARBA" id="ARBA00049120"/>
    </source>
</evidence>
<evidence type="ECO:0000313" key="10">
    <source>
        <dbReference type="EMBL" id="DAE92433.1"/>
    </source>
</evidence>
<accession>A0A8S5RT31</accession>
<dbReference type="InterPro" id="IPR002941">
    <property type="entry name" value="DNA_methylase_N4/N6"/>
</dbReference>
<dbReference type="InterPro" id="IPR001091">
    <property type="entry name" value="RM_Methyltransferase"/>
</dbReference>
<keyword evidence="6" id="KW-0680">Restriction system</keyword>
<keyword evidence="4" id="KW-0808">Transferase</keyword>
<dbReference type="InterPro" id="IPR029063">
    <property type="entry name" value="SAM-dependent_MTases_sf"/>
</dbReference>
<dbReference type="GO" id="GO:0009307">
    <property type="term" value="P:DNA restriction-modification system"/>
    <property type="evidence" value="ECO:0007669"/>
    <property type="project" value="UniProtKB-KW"/>
</dbReference>
<proteinExistence type="inferred from homology"/>
<dbReference type="EC" id="2.1.1.113" evidence="2"/>